<feature type="region of interest" description="Disordered" evidence="1">
    <location>
        <begin position="128"/>
        <end position="149"/>
    </location>
</feature>
<dbReference type="EMBL" id="LN483332">
    <property type="protein sequence ID" value="CED85141.1"/>
    <property type="molecule type" value="Genomic_DNA"/>
</dbReference>
<evidence type="ECO:0008006" key="3">
    <source>
        <dbReference type="Google" id="ProtNLM"/>
    </source>
</evidence>
<feature type="region of interest" description="Disordered" evidence="1">
    <location>
        <begin position="269"/>
        <end position="290"/>
    </location>
</feature>
<feature type="region of interest" description="Disordered" evidence="1">
    <location>
        <begin position="445"/>
        <end position="486"/>
    </location>
</feature>
<dbReference type="AlphaFoldDB" id="A0A0F7SUH4"/>
<feature type="compositionally biased region" description="Basic and acidic residues" evidence="1">
    <location>
        <begin position="269"/>
        <end position="281"/>
    </location>
</feature>
<evidence type="ECO:0000256" key="1">
    <source>
        <dbReference type="SAM" id="MobiDB-lite"/>
    </source>
</evidence>
<proteinExistence type="predicted"/>
<protein>
    <recommendedName>
        <fullName evidence="3">Arrestin-like N-terminal domain-containing protein</fullName>
    </recommendedName>
</protein>
<reference evidence="2" key="1">
    <citation type="submission" date="2014-08" db="EMBL/GenBank/DDBJ databases">
        <authorList>
            <person name="Sharma Rahul"/>
            <person name="Thines Marco"/>
        </authorList>
    </citation>
    <scope>NUCLEOTIDE SEQUENCE</scope>
</reference>
<name>A0A0F7SUH4_PHARH</name>
<sequence length="486" mass="52313">MPSLFTPQTFGTIHPLSQTQLQIRLDPSSPQVYHPGSVLKGQVALIAPNKEGVRDVKHRFQVGRLTIRSFWEARKTSENAPVEEPWQRGGETQVSLVDEPEQALLMPGIGNELEVTWDFEFTLPEKSSPTHSHFLPDAPSGKGKAPVTTASSIVSPPSFHSTEYQINHILEAYLAFNEVPSAGPLLDERAFNVAGEMDLVERIVYPFQNSDNIEDGRVCECNESVKDSEGKPLGVLAITIQLPSQSISTTTSTISLESSFKFSAEKAKLNSTPEKPKESHLKGLFGLGKGKDKKKEEEATIAASAQQAHPAEQAFGIDQIGGELVVKTTGEQDLHVPLSPSILNISSHHPVLARGLSSTLHFDLAYPLSTADQGPLVGSFHTDLVSRSFSLNLHLKTTYSATPLPSILISFLAPLTSSVASYSDIPPPSIDGPPYQSNALPPGFDEAMAGHAQPARANIEPPSFGYATNESGMNTPGAGDLPPGYD</sequence>
<organism evidence="2">
    <name type="scientific">Phaffia rhodozyma</name>
    <name type="common">Yeast</name>
    <name type="synonym">Xanthophyllomyces dendrorhous</name>
    <dbReference type="NCBI Taxonomy" id="264483"/>
    <lineage>
        <taxon>Eukaryota</taxon>
        <taxon>Fungi</taxon>
        <taxon>Dikarya</taxon>
        <taxon>Basidiomycota</taxon>
        <taxon>Agaricomycotina</taxon>
        <taxon>Tremellomycetes</taxon>
        <taxon>Cystofilobasidiales</taxon>
        <taxon>Mrakiaceae</taxon>
        <taxon>Phaffia</taxon>
    </lineage>
</organism>
<evidence type="ECO:0000313" key="2">
    <source>
        <dbReference type="EMBL" id="CED85141.1"/>
    </source>
</evidence>
<accession>A0A0F7SUH4</accession>